<organism evidence="5 6">
    <name type="scientific">Candidatus Rhabdochlamydia porcellionis</name>
    <dbReference type="NCBI Taxonomy" id="225148"/>
    <lineage>
        <taxon>Bacteria</taxon>
        <taxon>Pseudomonadati</taxon>
        <taxon>Chlamydiota</taxon>
        <taxon>Chlamydiia</taxon>
        <taxon>Parachlamydiales</taxon>
        <taxon>Candidatus Rhabdochlamydiaceae</taxon>
        <taxon>Candidatus Rhabdochlamydia</taxon>
    </lineage>
</organism>
<feature type="transmembrane region" description="Helical" evidence="4">
    <location>
        <begin position="235"/>
        <end position="262"/>
    </location>
</feature>
<keyword evidence="1 4" id="KW-0812">Transmembrane</keyword>
<evidence type="ECO:0000313" key="5">
    <source>
        <dbReference type="EMBL" id="QZA59333.1"/>
    </source>
</evidence>
<dbReference type="InterPro" id="IPR011701">
    <property type="entry name" value="MFS"/>
</dbReference>
<keyword evidence="6" id="KW-1185">Reference proteome</keyword>
<dbReference type="PANTHER" id="PTHR43129">
    <property type="entry name" value="FOSMIDOMYCIN RESISTANCE PROTEIN"/>
    <property type="match status" value="1"/>
</dbReference>
<feature type="transmembrane region" description="Helical" evidence="4">
    <location>
        <begin position="161"/>
        <end position="182"/>
    </location>
</feature>
<feature type="transmembrane region" description="Helical" evidence="4">
    <location>
        <begin position="297"/>
        <end position="317"/>
    </location>
</feature>
<evidence type="ECO:0000256" key="1">
    <source>
        <dbReference type="ARBA" id="ARBA00022692"/>
    </source>
</evidence>
<keyword evidence="3 4" id="KW-0472">Membrane</keyword>
<feature type="transmembrane region" description="Helical" evidence="4">
    <location>
        <begin position="130"/>
        <end position="149"/>
    </location>
</feature>
<dbReference type="Gene3D" id="1.20.1250.20">
    <property type="entry name" value="MFS general substrate transporter like domains"/>
    <property type="match status" value="2"/>
</dbReference>
<dbReference type="RefSeq" id="WP_194845164.1">
    <property type="nucleotide sequence ID" value="NZ_CP075585.1"/>
</dbReference>
<sequence length="392" mass="43540">MNYRFKPTLCRSLCLLWCSHLILDFFTGIWPIYKTLFHIDLAKAGILAGISGFMGESLQLGFGYISDRGHRKVIMMLGLGLASSILWMTFTEHLFFSFCLLFLMMLGSSSFHPAAVGFASKLSENHKGRYILLFSSSGAIGLAISQLTFTKTIAFFNGHALIFYIPVLILLVLLLFYPLDAQTETTPFSIKQALQLFLQHKRLLLPLYLIQIANVTLSAAFIFLLPDLMQTKECHIWLCQGGAHFCFILGGAVCMIITGYLCDRYNYKYVLLTVTISALFLFYSFLLQTSIPPWKTVIFLTCLGGMIGTMNPLAVSWANQCLSEHPSTISALLMGSAWCIANLGPTWAGLISKTVSIQPIISTLYIMSSLMVVAFFLVLITPQGSTAKTIVD</sequence>
<dbReference type="Proteomes" id="UP000822862">
    <property type="component" value="Chromosome"/>
</dbReference>
<reference evidence="5 6" key="1">
    <citation type="submission" date="2021-05" db="EMBL/GenBank/DDBJ databases">
        <title>Ecology and evolution of chlamydial symbionts of arthropods.</title>
        <authorList>
            <person name="Halter T."/>
            <person name="Sixt B.S."/>
            <person name="Toenshoff E.R."/>
            <person name="Koestlbacher S."/>
            <person name="Schulz F."/>
            <person name="Kostanjsek R."/>
            <person name="Collingro A."/>
            <person name="Hendrickx F."/>
            <person name="Horn M."/>
        </authorList>
    </citation>
    <scope>NUCLEOTIDE SEQUENCE [LARGE SCALE GENOMIC DNA]</scope>
    <source>
        <strain evidence="5 6">15C</strain>
    </source>
</reference>
<feature type="transmembrane region" description="Helical" evidence="4">
    <location>
        <begin position="12"/>
        <end position="33"/>
    </location>
</feature>
<evidence type="ECO:0000313" key="6">
    <source>
        <dbReference type="Proteomes" id="UP000822862"/>
    </source>
</evidence>
<evidence type="ECO:0000256" key="3">
    <source>
        <dbReference type="ARBA" id="ARBA00023136"/>
    </source>
</evidence>
<feature type="transmembrane region" description="Helical" evidence="4">
    <location>
        <begin position="360"/>
        <end position="380"/>
    </location>
</feature>
<evidence type="ECO:0000256" key="4">
    <source>
        <dbReference type="SAM" id="Phobius"/>
    </source>
</evidence>
<dbReference type="PANTHER" id="PTHR43129:SF1">
    <property type="entry name" value="FOSMIDOMYCIN RESISTANCE PROTEIN"/>
    <property type="match status" value="1"/>
</dbReference>
<dbReference type="Pfam" id="PF07690">
    <property type="entry name" value="MFS_1"/>
    <property type="match status" value="1"/>
</dbReference>
<dbReference type="InterPro" id="IPR036259">
    <property type="entry name" value="MFS_trans_sf"/>
</dbReference>
<gene>
    <name evidence="5" type="ORF">RHAB15C_0001219</name>
</gene>
<accession>A0ABX8Z362</accession>
<name>A0ABX8Z362_9BACT</name>
<feature type="transmembrane region" description="Helical" evidence="4">
    <location>
        <begin position="329"/>
        <end position="348"/>
    </location>
</feature>
<dbReference type="SUPFAM" id="SSF103473">
    <property type="entry name" value="MFS general substrate transporter"/>
    <property type="match status" value="1"/>
</dbReference>
<proteinExistence type="predicted"/>
<protein>
    <submittedName>
        <fullName evidence="5">Major Facilitator Superfamily</fullName>
    </submittedName>
</protein>
<feature type="transmembrane region" description="Helical" evidence="4">
    <location>
        <begin position="73"/>
        <end position="89"/>
    </location>
</feature>
<feature type="transmembrane region" description="Helical" evidence="4">
    <location>
        <begin position="45"/>
        <end position="66"/>
    </location>
</feature>
<dbReference type="EMBL" id="CP075585">
    <property type="protein sequence ID" value="QZA59333.1"/>
    <property type="molecule type" value="Genomic_DNA"/>
</dbReference>
<keyword evidence="2 4" id="KW-1133">Transmembrane helix</keyword>
<feature type="transmembrane region" description="Helical" evidence="4">
    <location>
        <begin position="269"/>
        <end position="291"/>
    </location>
</feature>
<feature type="transmembrane region" description="Helical" evidence="4">
    <location>
        <begin position="203"/>
        <end position="223"/>
    </location>
</feature>
<evidence type="ECO:0000256" key="2">
    <source>
        <dbReference type="ARBA" id="ARBA00022989"/>
    </source>
</evidence>
<feature type="transmembrane region" description="Helical" evidence="4">
    <location>
        <begin position="95"/>
        <end position="118"/>
    </location>
</feature>